<sequence>MFMLLRYWERKPESLIEKYIDYTSDVVLDPFGGSGLIVRYVAERGKEGIYVDINPYAYLVAFVNTQPIDKSEFKEKAYEVLEIARKMRTRKRVLSNDYLYYKDGKSFLKKEKVERVSELFTLDSFRKLYTILKAIDKVVDSGIQFPTAIALYGAFCATLFPSSKMKRKNAGSWGVPSYWVPEKHEEQDPYQVFERQIENFSRKFITKQLNVKLFLGNALTFKYGKYRSATLFTDPPFFDEIQYMELSFFYWAWLKESKFPLLLKKYIGKRVTFSFSEEIVYNPVRNDKISYEQKLELFLKKTKKMKEKILIFHEENEKVRNRIIEKINNIWGRIEIETEVVHNHRKIGKRGGNEYIIVISS</sequence>
<evidence type="ECO:0000313" key="1">
    <source>
        <dbReference type="EMBL" id="BFH72989.1"/>
    </source>
</evidence>
<dbReference type="AlphaFoldDB" id="A0AAT9GQM8"/>
<proteinExistence type="predicted"/>
<dbReference type="InterPro" id="IPR029063">
    <property type="entry name" value="SAM-dependent_MTases_sf"/>
</dbReference>
<dbReference type="Gene3D" id="3.40.50.150">
    <property type="entry name" value="Vaccinia Virus protein VP39"/>
    <property type="match status" value="1"/>
</dbReference>
<dbReference type="EMBL" id="AP031322">
    <property type="protein sequence ID" value="BFH72989.1"/>
    <property type="molecule type" value="Genomic_DNA"/>
</dbReference>
<name>A0AAT9GQM8_9CREN</name>
<reference evidence="1" key="1">
    <citation type="submission" date="2024-03" db="EMBL/GenBank/DDBJ databases">
        <title>Complete genome sequence of Sulfurisphaera javensis strain KD-1.</title>
        <authorList>
            <person name="Sakai H."/>
            <person name="Nur N."/>
            <person name="Suwanto A."/>
            <person name="Kurosawa N."/>
        </authorList>
    </citation>
    <scope>NUCLEOTIDE SEQUENCE</scope>
    <source>
        <strain evidence="1">KD-1</strain>
    </source>
</reference>
<organism evidence="1">
    <name type="scientific">Sulfurisphaera javensis</name>
    <dbReference type="NCBI Taxonomy" id="2049879"/>
    <lineage>
        <taxon>Archaea</taxon>
        <taxon>Thermoproteota</taxon>
        <taxon>Thermoprotei</taxon>
        <taxon>Sulfolobales</taxon>
        <taxon>Sulfolobaceae</taxon>
        <taxon>Sulfurisphaera</taxon>
    </lineage>
</organism>
<evidence type="ECO:0008006" key="2">
    <source>
        <dbReference type="Google" id="ProtNLM"/>
    </source>
</evidence>
<dbReference type="SUPFAM" id="SSF53335">
    <property type="entry name" value="S-adenosyl-L-methionine-dependent methyltransferases"/>
    <property type="match status" value="1"/>
</dbReference>
<protein>
    <recommendedName>
        <fullName evidence="2">DNA methyltransferase</fullName>
    </recommendedName>
</protein>
<accession>A0AAT9GQM8</accession>
<dbReference type="KEGG" id="sjv:SJAV_09330"/>
<gene>
    <name evidence="1" type="ORF">SJAV_09330</name>
</gene>